<accession>A0AA35TW84</accession>
<dbReference type="EMBL" id="CASHTH010004216">
    <property type="protein sequence ID" value="CAI8054889.1"/>
    <property type="molecule type" value="Genomic_DNA"/>
</dbReference>
<name>A0AA35TW84_GEOBA</name>
<gene>
    <name evidence="1" type="ORF">GBAR_LOCUS29943</name>
</gene>
<proteinExistence type="predicted"/>
<dbReference type="AlphaFoldDB" id="A0AA35TW84"/>
<protein>
    <submittedName>
        <fullName evidence="1">Uncharacterized protein</fullName>
    </submittedName>
</protein>
<evidence type="ECO:0000313" key="1">
    <source>
        <dbReference type="EMBL" id="CAI8054889.1"/>
    </source>
</evidence>
<keyword evidence="2" id="KW-1185">Reference proteome</keyword>
<dbReference type="Proteomes" id="UP001174909">
    <property type="component" value="Unassembled WGS sequence"/>
</dbReference>
<comment type="caution">
    <text evidence="1">The sequence shown here is derived from an EMBL/GenBank/DDBJ whole genome shotgun (WGS) entry which is preliminary data.</text>
</comment>
<reference evidence="1" key="1">
    <citation type="submission" date="2023-03" db="EMBL/GenBank/DDBJ databases">
        <authorList>
            <person name="Steffen K."/>
            <person name="Cardenas P."/>
        </authorList>
    </citation>
    <scope>NUCLEOTIDE SEQUENCE</scope>
</reference>
<organism evidence="1 2">
    <name type="scientific">Geodia barretti</name>
    <name type="common">Barrett's horny sponge</name>
    <dbReference type="NCBI Taxonomy" id="519541"/>
    <lineage>
        <taxon>Eukaryota</taxon>
        <taxon>Metazoa</taxon>
        <taxon>Porifera</taxon>
        <taxon>Demospongiae</taxon>
        <taxon>Heteroscleromorpha</taxon>
        <taxon>Tetractinellida</taxon>
        <taxon>Astrophorina</taxon>
        <taxon>Geodiidae</taxon>
        <taxon>Geodia</taxon>
    </lineage>
</organism>
<evidence type="ECO:0000313" key="2">
    <source>
        <dbReference type="Proteomes" id="UP001174909"/>
    </source>
</evidence>
<sequence>MITQGFAAESASYFEATLQFQPGFEPAAERLQAVRCITLLKHIQNEEGEGGEETAGI</sequence>